<feature type="chain" id="PRO_5025084859" description="S-protein homolog" evidence="6">
    <location>
        <begin position="22"/>
        <end position="134"/>
    </location>
</feature>
<organism evidence="7 8">
    <name type="scientific">Eutrema salsugineum</name>
    <name type="common">Saltwater cress</name>
    <name type="synonym">Sisymbrium salsugineum</name>
    <dbReference type="NCBI Taxonomy" id="72664"/>
    <lineage>
        <taxon>Eukaryota</taxon>
        <taxon>Viridiplantae</taxon>
        <taxon>Streptophyta</taxon>
        <taxon>Embryophyta</taxon>
        <taxon>Tracheophyta</taxon>
        <taxon>Spermatophyta</taxon>
        <taxon>Magnoliopsida</taxon>
        <taxon>eudicotyledons</taxon>
        <taxon>Gunneridae</taxon>
        <taxon>Pentapetalae</taxon>
        <taxon>rosids</taxon>
        <taxon>malvids</taxon>
        <taxon>Brassicales</taxon>
        <taxon>Brassicaceae</taxon>
        <taxon>Eutremeae</taxon>
        <taxon>Eutrema</taxon>
    </lineage>
</organism>
<dbReference type="Proteomes" id="UP000030689">
    <property type="component" value="Unassembled WGS sequence"/>
</dbReference>
<dbReference type="AlphaFoldDB" id="V4L4K8"/>
<sequence>MNNCCLIFLLIIILFVRSSEAKCGKNAVVFKNKLASSRSILEVHCKSKYDDLGVHFVKFNAHAYTFRFRDNVFIRTKWDCLIRKGRKMEYIDFRAYTGGFVRRCGASYTWIAKDDGVYLSKNGKPEICISISPI</sequence>
<comment type="similarity">
    <text evidence="2 6">Belongs to the plant self-incompatibility (S1) protein family.</text>
</comment>
<evidence type="ECO:0000256" key="2">
    <source>
        <dbReference type="ARBA" id="ARBA00005581"/>
    </source>
</evidence>
<dbReference type="KEGG" id="eus:EUTSA_v10029361mg"/>
<dbReference type="PANTHER" id="PTHR31232:SF63">
    <property type="entry name" value="S-PROTEIN HOMOLOG"/>
    <property type="match status" value="1"/>
</dbReference>
<proteinExistence type="inferred from homology"/>
<dbReference type="GO" id="GO:0060320">
    <property type="term" value="P:rejection of self pollen"/>
    <property type="evidence" value="ECO:0007669"/>
    <property type="project" value="UniProtKB-KW"/>
</dbReference>
<dbReference type="Gramene" id="ESQ38574">
    <property type="protein sequence ID" value="ESQ38574"/>
    <property type="gene ID" value="EUTSA_v10029361mg"/>
</dbReference>
<dbReference type="GO" id="GO:0005576">
    <property type="term" value="C:extracellular region"/>
    <property type="evidence" value="ECO:0007669"/>
    <property type="project" value="UniProtKB-SubCell"/>
</dbReference>
<dbReference type="EMBL" id="KI517537">
    <property type="protein sequence ID" value="ESQ38574.1"/>
    <property type="molecule type" value="Genomic_DNA"/>
</dbReference>
<evidence type="ECO:0000256" key="3">
    <source>
        <dbReference type="ARBA" id="ARBA00022471"/>
    </source>
</evidence>
<evidence type="ECO:0000313" key="8">
    <source>
        <dbReference type="Proteomes" id="UP000030689"/>
    </source>
</evidence>
<dbReference type="PANTHER" id="PTHR31232">
    <property type="match status" value="1"/>
</dbReference>
<comment type="subcellular location">
    <subcellularLocation>
        <location evidence="1 6">Secreted</location>
    </subcellularLocation>
</comment>
<protein>
    <recommendedName>
        <fullName evidence="6">S-protein homolog</fullName>
    </recommendedName>
</protein>
<dbReference type="OMA" id="RSSEAKC"/>
<gene>
    <name evidence="7" type="ORF">EUTSA_v10029361mg</name>
</gene>
<feature type="signal peptide" evidence="6">
    <location>
        <begin position="1"/>
        <end position="21"/>
    </location>
</feature>
<dbReference type="Pfam" id="PF05938">
    <property type="entry name" value="Self-incomp_S1"/>
    <property type="match status" value="1"/>
</dbReference>
<evidence type="ECO:0000313" key="7">
    <source>
        <dbReference type="EMBL" id="ESQ38574.1"/>
    </source>
</evidence>
<evidence type="ECO:0000256" key="5">
    <source>
        <dbReference type="ARBA" id="ARBA00022729"/>
    </source>
</evidence>
<accession>V4L4K8</accession>
<keyword evidence="8" id="KW-1185">Reference proteome</keyword>
<evidence type="ECO:0000256" key="1">
    <source>
        <dbReference type="ARBA" id="ARBA00004613"/>
    </source>
</evidence>
<reference evidence="7 8" key="1">
    <citation type="journal article" date="2013" name="Front. Plant Sci.">
        <title>The Reference Genome of the Halophytic Plant Eutrema salsugineum.</title>
        <authorList>
            <person name="Yang R."/>
            <person name="Jarvis D.E."/>
            <person name="Chen H."/>
            <person name="Beilstein M.A."/>
            <person name="Grimwood J."/>
            <person name="Jenkins J."/>
            <person name="Shu S."/>
            <person name="Prochnik S."/>
            <person name="Xin M."/>
            <person name="Ma C."/>
            <person name="Schmutz J."/>
            <person name="Wing R.A."/>
            <person name="Mitchell-Olds T."/>
            <person name="Schumaker K.S."/>
            <person name="Wang X."/>
        </authorList>
    </citation>
    <scope>NUCLEOTIDE SEQUENCE [LARGE SCALE GENOMIC DNA]</scope>
</reference>
<dbReference type="InterPro" id="IPR010264">
    <property type="entry name" value="Self-incomp_S1"/>
</dbReference>
<evidence type="ECO:0000256" key="4">
    <source>
        <dbReference type="ARBA" id="ARBA00022525"/>
    </source>
</evidence>
<evidence type="ECO:0000256" key="6">
    <source>
        <dbReference type="RuleBase" id="RU367044"/>
    </source>
</evidence>
<keyword evidence="3 6" id="KW-0713">Self-incompatibility</keyword>
<name>V4L4K8_EUTSA</name>
<keyword evidence="5 6" id="KW-0732">Signal</keyword>
<keyword evidence="4 6" id="KW-0964">Secreted</keyword>